<accession>A0A3M7Q7Q3</accession>
<dbReference type="AlphaFoldDB" id="A0A3M7Q7Q3"/>
<evidence type="ECO:0000313" key="1">
    <source>
        <dbReference type="EMBL" id="RNA07279.1"/>
    </source>
</evidence>
<evidence type="ECO:0000313" key="2">
    <source>
        <dbReference type="Proteomes" id="UP000276133"/>
    </source>
</evidence>
<dbReference type="Proteomes" id="UP000276133">
    <property type="component" value="Unassembled WGS sequence"/>
</dbReference>
<proteinExistence type="predicted"/>
<comment type="caution">
    <text evidence="1">The sequence shown here is derived from an EMBL/GenBank/DDBJ whole genome shotgun (WGS) entry which is preliminary data.</text>
</comment>
<gene>
    <name evidence="1" type="ORF">BpHYR1_048122</name>
</gene>
<sequence>MGLPCFVIKRSPIWWSDPGHMHIKFFCKHIIAAVSEYKFKRISRGLSFLVNPEKDISDPKSLTLVPLKKRGILLNIIQPYEASKFFFTHSEFLQTLELDETTNIYD</sequence>
<keyword evidence="2" id="KW-1185">Reference proteome</keyword>
<protein>
    <submittedName>
        <fullName evidence="1">Uncharacterized protein</fullName>
    </submittedName>
</protein>
<organism evidence="1 2">
    <name type="scientific">Brachionus plicatilis</name>
    <name type="common">Marine rotifer</name>
    <name type="synonym">Brachionus muelleri</name>
    <dbReference type="NCBI Taxonomy" id="10195"/>
    <lineage>
        <taxon>Eukaryota</taxon>
        <taxon>Metazoa</taxon>
        <taxon>Spiralia</taxon>
        <taxon>Gnathifera</taxon>
        <taxon>Rotifera</taxon>
        <taxon>Eurotatoria</taxon>
        <taxon>Monogononta</taxon>
        <taxon>Pseudotrocha</taxon>
        <taxon>Ploima</taxon>
        <taxon>Brachionidae</taxon>
        <taxon>Brachionus</taxon>
    </lineage>
</organism>
<reference evidence="1 2" key="1">
    <citation type="journal article" date="2018" name="Sci. Rep.">
        <title>Genomic signatures of local adaptation to the degree of environmental predictability in rotifers.</title>
        <authorList>
            <person name="Franch-Gras L."/>
            <person name="Hahn C."/>
            <person name="Garcia-Roger E.M."/>
            <person name="Carmona M.J."/>
            <person name="Serra M."/>
            <person name="Gomez A."/>
        </authorList>
    </citation>
    <scope>NUCLEOTIDE SEQUENCE [LARGE SCALE GENOMIC DNA]</scope>
    <source>
        <strain evidence="1">HYR1</strain>
    </source>
</reference>
<name>A0A3M7Q7Q3_BRAPC</name>
<dbReference type="EMBL" id="REGN01007103">
    <property type="protein sequence ID" value="RNA07279.1"/>
    <property type="molecule type" value="Genomic_DNA"/>
</dbReference>